<dbReference type="Proteomes" id="UP000005953">
    <property type="component" value="Unassembled WGS sequence"/>
</dbReference>
<dbReference type="GO" id="GO:0005524">
    <property type="term" value="F:ATP binding"/>
    <property type="evidence" value="ECO:0007669"/>
    <property type="project" value="UniProtKB-KW"/>
</dbReference>
<dbReference type="InterPro" id="IPR001650">
    <property type="entry name" value="Helicase_C-like"/>
</dbReference>
<dbReference type="SMART" id="SM00487">
    <property type="entry name" value="DEXDc"/>
    <property type="match status" value="1"/>
</dbReference>
<dbReference type="PANTHER" id="PTHR47959:SF3">
    <property type="entry name" value="ATP-DEPENDENT RNA HELICASE SRMB"/>
    <property type="match status" value="1"/>
</dbReference>
<dbReference type="EMBL" id="AAOE01000004">
    <property type="protein sequence ID" value="EAR10310.1"/>
    <property type="molecule type" value="Genomic_DNA"/>
</dbReference>
<evidence type="ECO:0000256" key="4">
    <source>
        <dbReference type="ARBA" id="ARBA00022840"/>
    </source>
</evidence>
<proteinExistence type="inferred from homology"/>
<dbReference type="GO" id="GO:0016787">
    <property type="term" value="F:hydrolase activity"/>
    <property type="evidence" value="ECO:0007669"/>
    <property type="project" value="UniProtKB-KW"/>
</dbReference>
<feature type="region of interest" description="Disordered" evidence="7">
    <location>
        <begin position="377"/>
        <end position="448"/>
    </location>
</feature>
<dbReference type="Pfam" id="PF00270">
    <property type="entry name" value="DEAD"/>
    <property type="match status" value="1"/>
</dbReference>
<evidence type="ECO:0000256" key="1">
    <source>
        <dbReference type="ARBA" id="ARBA00022741"/>
    </source>
</evidence>
<evidence type="ECO:0000313" key="11">
    <source>
        <dbReference type="EMBL" id="EAR10310.1"/>
    </source>
</evidence>
<feature type="domain" description="Helicase C-terminal" evidence="9">
    <location>
        <begin position="231"/>
        <end position="378"/>
    </location>
</feature>
<dbReference type="PROSITE" id="PS51192">
    <property type="entry name" value="HELICASE_ATP_BIND_1"/>
    <property type="match status" value="1"/>
</dbReference>
<keyword evidence="4" id="KW-0067">ATP-binding</keyword>
<organism evidence="11 12">
    <name type="scientific">Reinekea blandensis MED297</name>
    <dbReference type="NCBI Taxonomy" id="314283"/>
    <lineage>
        <taxon>Bacteria</taxon>
        <taxon>Pseudomonadati</taxon>
        <taxon>Pseudomonadota</taxon>
        <taxon>Gammaproteobacteria</taxon>
        <taxon>Oceanospirillales</taxon>
        <taxon>Saccharospirillaceae</taxon>
        <taxon>Reinekea</taxon>
    </lineage>
</organism>
<dbReference type="GO" id="GO:0003676">
    <property type="term" value="F:nucleic acid binding"/>
    <property type="evidence" value="ECO:0007669"/>
    <property type="project" value="InterPro"/>
</dbReference>
<evidence type="ECO:0000259" key="9">
    <source>
        <dbReference type="PROSITE" id="PS51194"/>
    </source>
</evidence>
<dbReference type="InterPro" id="IPR014014">
    <property type="entry name" value="RNA_helicase_DEAD_Q_motif"/>
</dbReference>
<feature type="compositionally biased region" description="Basic residues" evidence="7">
    <location>
        <begin position="437"/>
        <end position="448"/>
    </location>
</feature>
<accession>A4BBH5</accession>
<reference evidence="11 12" key="1">
    <citation type="submission" date="2006-02" db="EMBL/GenBank/DDBJ databases">
        <authorList>
            <person name="Pinhassi J."/>
            <person name="Pedros-Alio C."/>
            <person name="Ferriera S."/>
            <person name="Johnson J."/>
            <person name="Kravitz S."/>
            <person name="Halpern A."/>
            <person name="Remington K."/>
            <person name="Beeson K."/>
            <person name="Tran B."/>
            <person name="Rogers Y.-H."/>
            <person name="Friedman R."/>
            <person name="Venter J.C."/>
        </authorList>
    </citation>
    <scope>NUCLEOTIDE SEQUENCE [LARGE SCALE GENOMIC DNA]</scope>
    <source>
        <strain evidence="11 12">MED297</strain>
    </source>
</reference>
<evidence type="ECO:0000256" key="3">
    <source>
        <dbReference type="ARBA" id="ARBA00022806"/>
    </source>
</evidence>
<dbReference type="CDD" id="cd00268">
    <property type="entry name" value="DEADc"/>
    <property type="match status" value="1"/>
</dbReference>
<dbReference type="AlphaFoldDB" id="A4BBH5"/>
<dbReference type="InterPro" id="IPR014001">
    <property type="entry name" value="Helicase_ATP-bd"/>
</dbReference>
<dbReference type="GO" id="GO:0005829">
    <property type="term" value="C:cytosol"/>
    <property type="evidence" value="ECO:0007669"/>
    <property type="project" value="TreeGrafter"/>
</dbReference>
<evidence type="ECO:0000259" key="8">
    <source>
        <dbReference type="PROSITE" id="PS51192"/>
    </source>
</evidence>
<dbReference type="CDD" id="cd18787">
    <property type="entry name" value="SF2_C_DEAD"/>
    <property type="match status" value="1"/>
</dbReference>
<dbReference type="InterPro" id="IPR050079">
    <property type="entry name" value="DEAD_box_RNA_helicase"/>
</dbReference>
<dbReference type="InterPro" id="IPR027417">
    <property type="entry name" value="P-loop_NTPase"/>
</dbReference>
<dbReference type="SUPFAM" id="SSF52540">
    <property type="entry name" value="P-loop containing nucleoside triphosphate hydrolases"/>
    <property type="match status" value="1"/>
</dbReference>
<sequence length="448" mass="49840">MFASFDLHPKLTAAIEQHGWTEPTDVQTASIPQALDGKDLLISAETGSGKTAAYLLPALHRVLSERKPKAGIRVLVMVPTRELAQQVMKDCEALTQQTGLKTVIIRGGQEFQYQASLLRRNPEIVIATPGRMTEHLNKNSTDLLDVECLVLDECDRMLDMGFRDEVLAIAGQIRNDHQTLLLSATLKHRGVSSVAKDILNDAEFIQIKPEMLQENIRQQRIFSDGPAHKTKLVDWLLSHETFQKAIVFTKTRVQAEELANNLRLHQKRVATLHGEIEQDERNRIMTRFRDGVVDVIVATDLAARGLDVEGVDLVVNFDIAQSGDEHVHRVGRTGRAGQSGLAVSLVAAHDYNLMSSIERYLGIRFEPREIDSLKAKYKGPAKVKSSGKAVGHKKKKADTTTSRKKASKVRKRQTKNIGKRRAPAATSQPIEDGGFKPLKKKKNLAPDE</sequence>
<keyword evidence="1" id="KW-0547">Nucleotide-binding</keyword>
<keyword evidence="3 11" id="KW-0347">Helicase</keyword>
<evidence type="ECO:0000256" key="2">
    <source>
        <dbReference type="ARBA" id="ARBA00022801"/>
    </source>
</evidence>
<comment type="caution">
    <text evidence="11">The sequence shown here is derived from an EMBL/GenBank/DDBJ whole genome shotgun (WGS) entry which is preliminary data.</text>
</comment>
<dbReference type="HOGENOM" id="CLU_003041_1_3_6"/>
<dbReference type="PROSITE" id="PS51195">
    <property type="entry name" value="Q_MOTIF"/>
    <property type="match status" value="1"/>
</dbReference>
<keyword evidence="2" id="KW-0378">Hydrolase</keyword>
<dbReference type="GO" id="GO:0003724">
    <property type="term" value="F:RNA helicase activity"/>
    <property type="evidence" value="ECO:0007669"/>
    <property type="project" value="InterPro"/>
</dbReference>
<dbReference type="OrthoDB" id="9808889at2"/>
<comment type="similarity">
    <text evidence="5">Belongs to the DEAD box helicase family.</text>
</comment>
<dbReference type="InterPro" id="IPR044742">
    <property type="entry name" value="DEAD/DEAH_RhlB"/>
</dbReference>
<dbReference type="PROSITE" id="PS51194">
    <property type="entry name" value="HELICASE_CTER"/>
    <property type="match status" value="1"/>
</dbReference>
<dbReference type="SMART" id="SM00490">
    <property type="entry name" value="HELICc"/>
    <property type="match status" value="1"/>
</dbReference>
<name>A4BBH5_9GAMM</name>
<dbReference type="RefSeq" id="WP_008046480.1">
    <property type="nucleotide sequence ID" value="NZ_CH724153.1"/>
</dbReference>
<gene>
    <name evidence="11" type="ORF">MED297_00775</name>
</gene>
<dbReference type="Pfam" id="PF00271">
    <property type="entry name" value="Helicase_C"/>
    <property type="match status" value="1"/>
</dbReference>
<feature type="domain" description="DEAD-box RNA helicase Q" evidence="10">
    <location>
        <begin position="1"/>
        <end position="28"/>
    </location>
</feature>
<evidence type="ECO:0000256" key="5">
    <source>
        <dbReference type="ARBA" id="ARBA00038437"/>
    </source>
</evidence>
<feature type="compositionally biased region" description="Basic residues" evidence="7">
    <location>
        <begin position="390"/>
        <end position="422"/>
    </location>
</feature>
<keyword evidence="12" id="KW-1185">Reference proteome</keyword>
<evidence type="ECO:0000313" key="12">
    <source>
        <dbReference type="Proteomes" id="UP000005953"/>
    </source>
</evidence>
<dbReference type="Gene3D" id="3.40.50.300">
    <property type="entry name" value="P-loop containing nucleotide triphosphate hydrolases"/>
    <property type="match status" value="2"/>
</dbReference>
<dbReference type="InterPro" id="IPR011545">
    <property type="entry name" value="DEAD/DEAH_box_helicase_dom"/>
</dbReference>
<protein>
    <submittedName>
        <fullName evidence="11">Probable ATP-dependent RNA helicase</fullName>
    </submittedName>
</protein>
<dbReference type="STRING" id="314283.MED297_00775"/>
<feature type="domain" description="Helicase ATP-binding" evidence="8">
    <location>
        <begin position="31"/>
        <end position="204"/>
    </location>
</feature>
<feature type="short sequence motif" description="Q motif" evidence="6">
    <location>
        <begin position="1"/>
        <end position="28"/>
    </location>
</feature>
<dbReference type="PANTHER" id="PTHR47959">
    <property type="entry name" value="ATP-DEPENDENT RNA HELICASE RHLE-RELATED"/>
    <property type="match status" value="1"/>
</dbReference>
<evidence type="ECO:0000259" key="10">
    <source>
        <dbReference type="PROSITE" id="PS51195"/>
    </source>
</evidence>
<evidence type="ECO:0000256" key="6">
    <source>
        <dbReference type="PROSITE-ProRule" id="PRU00552"/>
    </source>
</evidence>
<evidence type="ECO:0000256" key="7">
    <source>
        <dbReference type="SAM" id="MobiDB-lite"/>
    </source>
</evidence>